<dbReference type="InterPro" id="IPR035926">
    <property type="entry name" value="NusB-like_sf"/>
</dbReference>
<gene>
    <name evidence="8" type="ORF">HPT29_001865</name>
</gene>
<dbReference type="Pfam" id="PF01189">
    <property type="entry name" value="Methyltr_RsmB-F"/>
    <property type="match status" value="1"/>
</dbReference>
<proteinExistence type="inferred from homology"/>
<evidence type="ECO:0000256" key="2">
    <source>
        <dbReference type="ARBA" id="ARBA00022603"/>
    </source>
</evidence>
<keyword evidence="4 6" id="KW-0949">S-adenosyl-L-methionine</keyword>
<dbReference type="PRINTS" id="PR02008">
    <property type="entry name" value="RCMTFAMILY"/>
</dbReference>
<dbReference type="GO" id="GO:0032259">
    <property type="term" value="P:methylation"/>
    <property type="evidence" value="ECO:0007669"/>
    <property type="project" value="UniProtKB-KW"/>
</dbReference>
<name>A0ABY5RUF0_9HYPH</name>
<dbReference type="SUPFAM" id="SSF48013">
    <property type="entry name" value="NusB-like"/>
    <property type="match status" value="1"/>
</dbReference>
<evidence type="ECO:0000259" key="7">
    <source>
        <dbReference type="PROSITE" id="PS51686"/>
    </source>
</evidence>
<feature type="active site" description="Nucleophile" evidence="6">
    <location>
        <position position="373"/>
    </location>
</feature>
<dbReference type="Gene3D" id="3.40.50.150">
    <property type="entry name" value="Vaccinia Virus protein VP39"/>
    <property type="match status" value="1"/>
</dbReference>
<reference evidence="8" key="1">
    <citation type="submission" date="2022-08" db="EMBL/GenBank/DDBJ databases">
        <title>Microvirga terrae sp. nov., isolated from soil.</title>
        <authorList>
            <person name="Kim K.H."/>
            <person name="Seo Y.L."/>
            <person name="Kim J.M."/>
            <person name="Lee J.K."/>
            <person name="Han D.M."/>
            <person name="Jeon C.O."/>
        </authorList>
    </citation>
    <scope>NUCLEOTIDE SEQUENCE</scope>
    <source>
        <strain evidence="8">R24</strain>
    </source>
</reference>
<dbReference type="EMBL" id="CP102845">
    <property type="protein sequence ID" value="UVF19924.1"/>
    <property type="molecule type" value="Genomic_DNA"/>
</dbReference>
<dbReference type="InterPro" id="IPR006027">
    <property type="entry name" value="NusB_RsmB_TIM44"/>
</dbReference>
<keyword evidence="9" id="KW-1185">Reference proteome</keyword>
<dbReference type="InterPro" id="IPR023267">
    <property type="entry name" value="RCMT"/>
</dbReference>
<organism evidence="8 9">
    <name type="scientific">Microvirga terrae</name>
    <dbReference type="NCBI Taxonomy" id="2740529"/>
    <lineage>
        <taxon>Bacteria</taxon>
        <taxon>Pseudomonadati</taxon>
        <taxon>Pseudomonadota</taxon>
        <taxon>Alphaproteobacteria</taxon>
        <taxon>Hyphomicrobiales</taxon>
        <taxon>Methylobacteriaceae</taxon>
        <taxon>Microvirga</taxon>
    </lineage>
</organism>
<feature type="domain" description="SAM-dependent MTase RsmB/NOP-type" evidence="7">
    <location>
        <begin position="164"/>
        <end position="445"/>
    </location>
</feature>
<evidence type="ECO:0000256" key="1">
    <source>
        <dbReference type="ARBA" id="ARBA00007494"/>
    </source>
</evidence>
<evidence type="ECO:0000256" key="4">
    <source>
        <dbReference type="ARBA" id="ARBA00022691"/>
    </source>
</evidence>
<dbReference type="InterPro" id="IPR049560">
    <property type="entry name" value="MeTrfase_RsmB-F_NOP2_cat"/>
</dbReference>
<dbReference type="PANTHER" id="PTHR22807">
    <property type="entry name" value="NOP2 YEAST -RELATED NOL1/NOP2/FMU SUN DOMAIN-CONTAINING"/>
    <property type="match status" value="1"/>
</dbReference>
<dbReference type="SUPFAM" id="SSF53335">
    <property type="entry name" value="S-adenosyl-L-methionine-dependent methyltransferases"/>
    <property type="match status" value="1"/>
</dbReference>
<dbReference type="PROSITE" id="PS01153">
    <property type="entry name" value="NOL1_NOP2_SUN"/>
    <property type="match status" value="1"/>
</dbReference>
<evidence type="ECO:0000313" key="8">
    <source>
        <dbReference type="EMBL" id="UVF19924.1"/>
    </source>
</evidence>
<dbReference type="RefSeq" id="WP_173949064.1">
    <property type="nucleotide sequence ID" value="NZ_CP102845.1"/>
</dbReference>
<dbReference type="GO" id="GO:0008168">
    <property type="term" value="F:methyltransferase activity"/>
    <property type="evidence" value="ECO:0007669"/>
    <property type="project" value="UniProtKB-KW"/>
</dbReference>
<accession>A0ABY5RUF0</accession>
<keyword evidence="3 6" id="KW-0808">Transferase</keyword>
<evidence type="ECO:0000256" key="5">
    <source>
        <dbReference type="ARBA" id="ARBA00022884"/>
    </source>
</evidence>
<evidence type="ECO:0000256" key="3">
    <source>
        <dbReference type="ARBA" id="ARBA00022679"/>
    </source>
</evidence>
<dbReference type="InterPro" id="IPR018314">
    <property type="entry name" value="RsmB/NOL1/NOP2-like_CS"/>
</dbReference>
<feature type="binding site" evidence="6">
    <location>
        <position position="320"/>
    </location>
    <ligand>
        <name>S-adenosyl-L-methionine</name>
        <dbReference type="ChEBI" id="CHEBI:59789"/>
    </ligand>
</feature>
<keyword evidence="5 6" id="KW-0694">RNA-binding</keyword>
<protein>
    <submittedName>
        <fullName evidence="8">Methyltransferase domain-containing protein</fullName>
    </submittedName>
</protein>
<evidence type="ECO:0000256" key="6">
    <source>
        <dbReference type="PROSITE-ProRule" id="PRU01023"/>
    </source>
</evidence>
<dbReference type="InterPro" id="IPR029063">
    <property type="entry name" value="SAM-dependent_MTases_sf"/>
</dbReference>
<feature type="binding site" evidence="6">
    <location>
        <position position="279"/>
    </location>
    <ligand>
        <name>S-adenosyl-L-methionine</name>
        <dbReference type="ChEBI" id="CHEBI:59789"/>
    </ligand>
</feature>
<dbReference type="Proteomes" id="UP001017257">
    <property type="component" value="Chromosome"/>
</dbReference>
<comment type="caution">
    <text evidence="6">Lacks conserved residue(s) required for the propagation of feature annotation.</text>
</comment>
<feature type="binding site" evidence="6">
    <location>
        <begin position="258"/>
        <end position="264"/>
    </location>
    <ligand>
        <name>S-adenosyl-L-methionine</name>
        <dbReference type="ChEBI" id="CHEBI:59789"/>
    </ligand>
</feature>
<dbReference type="PROSITE" id="PS51686">
    <property type="entry name" value="SAM_MT_RSMB_NOP"/>
    <property type="match status" value="1"/>
</dbReference>
<keyword evidence="2 6" id="KW-0489">Methyltransferase</keyword>
<sequence length="447" mass="48705">MGLDCLGDSILTQSDEQAGLGPRRLAWQAVTETLKRRVPLDDVMEELLRADKLSPRDEALARAIAIVTFRRLGTLGHALRERLNKPPKDERLMHLLAVGAAQILFLDVPDHAAVDSAVEIAQSDPKLHHAGGFINAVLRRVAREREQILAQDDPWLDTPTWLEERWIAQYGEPLATRIAQAHRSLASVDLTVKGDPQAWAERLGGVLLPTGSIRLKERTAIRELPGFEAGEWWVQDAAAALPARLLQAKAGERVVDLCAAPGGKTAQLAAAGAEVLAVDRSAKRLQRLEENLARLHLTADTRAIDAEKLTAGPFDAVLLDAPCSATGTIRRHPDVAWTKSEEDIRKLAGLQSRLLDKAAALLKPGGRLVYCTCSLEAEEGERQAEGFLARHPDFTRNPVAPDEIGGLTECLTPAGDLRTLPSQLALSEHDRSGLDGFFVARFVHKGS</sequence>
<comment type="similarity">
    <text evidence="1 6">Belongs to the class I-like SAM-binding methyltransferase superfamily. RsmB/NOP family.</text>
</comment>
<dbReference type="Gene3D" id="1.10.940.10">
    <property type="entry name" value="NusB-like"/>
    <property type="match status" value="1"/>
</dbReference>
<dbReference type="PANTHER" id="PTHR22807:SF61">
    <property type="entry name" value="NOL1_NOP2_SUN FAMILY PROTEIN _ ANTITERMINATION NUSB DOMAIN-CONTAINING PROTEIN"/>
    <property type="match status" value="1"/>
</dbReference>
<dbReference type="Pfam" id="PF01029">
    <property type="entry name" value="NusB"/>
    <property type="match status" value="1"/>
</dbReference>
<evidence type="ECO:0000313" key="9">
    <source>
        <dbReference type="Proteomes" id="UP001017257"/>
    </source>
</evidence>
<dbReference type="InterPro" id="IPR001678">
    <property type="entry name" value="MeTrfase_RsmB-F_NOP2_dom"/>
</dbReference>
<dbReference type="CDD" id="cd02440">
    <property type="entry name" value="AdoMet_MTases"/>
    <property type="match status" value="1"/>
</dbReference>